<dbReference type="InterPro" id="IPR001647">
    <property type="entry name" value="HTH_TetR"/>
</dbReference>
<dbReference type="InterPro" id="IPR009057">
    <property type="entry name" value="Homeodomain-like_sf"/>
</dbReference>
<feature type="DNA-binding region" description="H-T-H motif" evidence="2">
    <location>
        <begin position="43"/>
        <end position="62"/>
    </location>
</feature>
<keyword evidence="6" id="KW-1185">Reference proteome</keyword>
<reference evidence="6" key="1">
    <citation type="submission" date="2021-11" db="EMBL/GenBank/DDBJ databases">
        <title>Cultivation dependent microbiological survey of springs from the worlds oldest radium mine currently devoted to the extraction of radon-saturated water.</title>
        <authorList>
            <person name="Kapinusova G."/>
            <person name="Smrhova T."/>
            <person name="Strejcek M."/>
            <person name="Suman J."/>
            <person name="Jani K."/>
            <person name="Pajer P."/>
            <person name="Uhlik O."/>
        </authorList>
    </citation>
    <scope>NUCLEOTIDE SEQUENCE [LARGE SCALE GENOMIC DNA]</scope>
    <source>
        <strain evidence="6">J379</strain>
    </source>
</reference>
<evidence type="ECO:0000256" key="3">
    <source>
        <dbReference type="SAM" id="MobiDB-lite"/>
    </source>
</evidence>
<protein>
    <submittedName>
        <fullName evidence="5">TetR family transcriptional regulator</fullName>
    </submittedName>
</protein>
<feature type="domain" description="HTH tetR-type" evidence="4">
    <location>
        <begin position="20"/>
        <end position="80"/>
    </location>
</feature>
<sequence>MGSPGESTAEHEPRRNARGEARRQAVLAAALRVVGTKGIGGVTHRAVAAEAGITPGLTTYYFPTVDTLLEATLGSYVEEEMERVGAAIEVLRETGPDADRGAVLGAVFQALSVEPEQQLAQFDLYLESVRRPGLRTVARECLNGYAELARLALERLGSDRAEEGSRALLALLDGIAMHQIVAPDETYIERVAIPAVLTLVNAYAPENPARG</sequence>
<accession>A0ABY5PBR5</accession>
<dbReference type="PROSITE" id="PS50977">
    <property type="entry name" value="HTH_TETR_2"/>
    <property type="match status" value="1"/>
</dbReference>
<dbReference type="Pfam" id="PF17940">
    <property type="entry name" value="TetR_C_31"/>
    <property type="match status" value="1"/>
</dbReference>
<dbReference type="EMBL" id="CP088295">
    <property type="protein sequence ID" value="UUY02115.1"/>
    <property type="molecule type" value="Genomic_DNA"/>
</dbReference>
<keyword evidence="1 2" id="KW-0238">DNA-binding</keyword>
<dbReference type="InterPro" id="IPR050109">
    <property type="entry name" value="HTH-type_TetR-like_transc_reg"/>
</dbReference>
<proteinExistence type="predicted"/>
<dbReference type="InterPro" id="IPR036271">
    <property type="entry name" value="Tet_transcr_reg_TetR-rel_C_sf"/>
</dbReference>
<dbReference type="SUPFAM" id="SSF48498">
    <property type="entry name" value="Tetracyclin repressor-like, C-terminal domain"/>
    <property type="match status" value="1"/>
</dbReference>
<evidence type="ECO:0000313" key="6">
    <source>
        <dbReference type="Proteomes" id="UP001058860"/>
    </source>
</evidence>
<dbReference type="InterPro" id="IPR041583">
    <property type="entry name" value="TetR_C_31"/>
</dbReference>
<organism evidence="5 6">
    <name type="scientific">Svornostia abyssi</name>
    <dbReference type="NCBI Taxonomy" id="2898438"/>
    <lineage>
        <taxon>Bacteria</taxon>
        <taxon>Bacillati</taxon>
        <taxon>Actinomycetota</taxon>
        <taxon>Thermoleophilia</taxon>
        <taxon>Solirubrobacterales</taxon>
        <taxon>Baekduiaceae</taxon>
        <taxon>Svornostia</taxon>
    </lineage>
</organism>
<dbReference type="PANTHER" id="PTHR30055:SF231">
    <property type="entry name" value="TRANSCRIPTIONAL REGULATORY PROTEIN (PROBABLY DEOR-FAMILY)-RELATED"/>
    <property type="match status" value="1"/>
</dbReference>
<dbReference type="Pfam" id="PF00440">
    <property type="entry name" value="TetR_N"/>
    <property type="match status" value="1"/>
</dbReference>
<dbReference type="PANTHER" id="PTHR30055">
    <property type="entry name" value="HTH-TYPE TRANSCRIPTIONAL REGULATOR RUTR"/>
    <property type="match status" value="1"/>
</dbReference>
<name>A0ABY5PBR5_9ACTN</name>
<evidence type="ECO:0000256" key="1">
    <source>
        <dbReference type="ARBA" id="ARBA00023125"/>
    </source>
</evidence>
<dbReference type="Gene3D" id="1.10.357.10">
    <property type="entry name" value="Tetracycline Repressor, domain 2"/>
    <property type="match status" value="1"/>
</dbReference>
<evidence type="ECO:0000259" key="4">
    <source>
        <dbReference type="PROSITE" id="PS50977"/>
    </source>
</evidence>
<dbReference type="RefSeq" id="WP_353862649.1">
    <property type="nucleotide sequence ID" value="NZ_CP088295.1"/>
</dbReference>
<feature type="region of interest" description="Disordered" evidence="3">
    <location>
        <begin position="1"/>
        <end position="21"/>
    </location>
</feature>
<dbReference type="SUPFAM" id="SSF46689">
    <property type="entry name" value="Homeodomain-like"/>
    <property type="match status" value="1"/>
</dbReference>
<evidence type="ECO:0000313" key="5">
    <source>
        <dbReference type="EMBL" id="UUY02115.1"/>
    </source>
</evidence>
<gene>
    <name evidence="5" type="ORF">LRS13_15480</name>
</gene>
<evidence type="ECO:0000256" key="2">
    <source>
        <dbReference type="PROSITE-ProRule" id="PRU00335"/>
    </source>
</evidence>
<dbReference type="Proteomes" id="UP001058860">
    <property type="component" value="Chromosome"/>
</dbReference>
<feature type="compositionally biased region" description="Basic and acidic residues" evidence="3">
    <location>
        <begin position="8"/>
        <end position="21"/>
    </location>
</feature>